<dbReference type="AlphaFoldDB" id="A0A9Q9DB32"/>
<keyword evidence="3" id="KW-1003">Cell membrane</keyword>
<dbReference type="PANTHER" id="PTHR42781:SF4">
    <property type="entry name" value="SPERMIDINE_PUTRESCINE IMPORT ATP-BINDING PROTEIN POTA"/>
    <property type="match status" value="1"/>
</dbReference>
<evidence type="ECO:0000256" key="7">
    <source>
        <dbReference type="ARBA" id="ARBA00023004"/>
    </source>
</evidence>
<dbReference type="PROSITE" id="PS50893">
    <property type="entry name" value="ABC_TRANSPORTER_2"/>
    <property type="match status" value="1"/>
</dbReference>
<evidence type="ECO:0000256" key="2">
    <source>
        <dbReference type="ARBA" id="ARBA00022448"/>
    </source>
</evidence>
<evidence type="ECO:0000313" key="12">
    <source>
        <dbReference type="Proteomes" id="UP001055460"/>
    </source>
</evidence>
<evidence type="ECO:0000256" key="4">
    <source>
        <dbReference type="ARBA" id="ARBA00022496"/>
    </source>
</evidence>
<keyword evidence="4" id="KW-0410">Iron transport</keyword>
<dbReference type="InterPro" id="IPR003439">
    <property type="entry name" value="ABC_transporter-like_ATP-bd"/>
</dbReference>
<dbReference type="OrthoDB" id="9802264at2"/>
<reference evidence="11" key="1">
    <citation type="submission" date="2022-06" db="EMBL/GenBank/DDBJ databases">
        <title>Physiological and biochemical characterization and genomic elucidation of a strain of the genus Ensifer adhaerens M8 that combines arsenic oxidation and chromium reduction.</title>
        <authorList>
            <person name="Li X."/>
            <person name="Yu c."/>
        </authorList>
    </citation>
    <scope>NUCLEOTIDE SEQUENCE</scope>
    <source>
        <strain evidence="11">M8</strain>
    </source>
</reference>
<dbReference type="CDD" id="cd03259">
    <property type="entry name" value="ABC_Carb_Solutes_like"/>
    <property type="match status" value="1"/>
</dbReference>
<evidence type="ECO:0000256" key="1">
    <source>
        <dbReference type="ARBA" id="ARBA00005417"/>
    </source>
</evidence>
<dbReference type="InterPro" id="IPR050093">
    <property type="entry name" value="ABC_SmlMolc_Importer"/>
</dbReference>
<dbReference type="PANTHER" id="PTHR42781">
    <property type="entry name" value="SPERMIDINE/PUTRESCINE IMPORT ATP-BINDING PROTEIN POTA"/>
    <property type="match status" value="1"/>
</dbReference>
<keyword evidence="9" id="KW-0472">Membrane</keyword>
<dbReference type="InterPro" id="IPR027417">
    <property type="entry name" value="P-loop_NTPase"/>
</dbReference>
<evidence type="ECO:0000256" key="6">
    <source>
        <dbReference type="ARBA" id="ARBA00022840"/>
    </source>
</evidence>
<evidence type="ECO:0000313" key="11">
    <source>
        <dbReference type="EMBL" id="USJ24592.1"/>
    </source>
</evidence>
<sequence length="370" mass="40186">MVSDPQDAPVMTTRRTAGVSFAASLTFEDIHHSYHAKETIKGVSLAAKAGEVLCLLGPSGSGKTTLLRIAAGIERQSAGRLMLNGQEISGPSVFLPPEKRGVGLMFQDFALFPHMTIRDNVRFGLTAISKKEGLIQADAALERVGLSHYADLYPHVLSGGEQQRVALARALAPRPAVLLMDEPFSGLDSRLKDSIRADTLAILRETRATAIVVTHDAEEAMRMADRIALLKDGRLVQVGTADELYREPRDLFAAGFFSEINVFDAQVRDGRVETPVGSVAAGPHPEGKRLSVAVRLSGVRVGEEDGDIPARILSRRFIGVVELLELAVPRCEEVVRARIRADRLPHGLRDVMLSVNERDILLFEKSSSAS</sequence>
<evidence type="ECO:0000256" key="3">
    <source>
        <dbReference type="ARBA" id="ARBA00022475"/>
    </source>
</evidence>
<keyword evidence="2" id="KW-0813">Transport</keyword>
<dbReference type="Proteomes" id="UP001055460">
    <property type="component" value="Chromosome"/>
</dbReference>
<name>A0A9Q9DB32_ENSAD</name>
<protein>
    <submittedName>
        <fullName evidence="11">ABC transporter ATP-binding protein</fullName>
    </submittedName>
</protein>
<dbReference type="EMBL" id="CP098807">
    <property type="protein sequence ID" value="USJ24592.1"/>
    <property type="molecule type" value="Genomic_DNA"/>
</dbReference>
<dbReference type="SUPFAM" id="SSF50331">
    <property type="entry name" value="MOP-like"/>
    <property type="match status" value="1"/>
</dbReference>
<evidence type="ECO:0000259" key="10">
    <source>
        <dbReference type="PROSITE" id="PS50893"/>
    </source>
</evidence>
<dbReference type="GO" id="GO:0015408">
    <property type="term" value="F:ABC-type ferric iron transporter activity"/>
    <property type="evidence" value="ECO:0007669"/>
    <property type="project" value="InterPro"/>
</dbReference>
<dbReference type="GO" id="GO:0005524">
    <property type="term" value="F:ATP binding"/>
    <property type="evidence" value="ECO:0007669"/>
    <property type="project" value="UniProtKB-KW"/>
</dbReference>
<dbReference type="SUPFAM" id="SSF52540">
    <property type="entry name" value="P-loop containing nucleoside triphosphate hydrolases"/>
    <property type="match status" value="1"/>
</dbReference>
<dbReference type="PROSITE" id="PS00211">
    <property type="entry name" value="ABC_TRANSPORTER_1"/>
    <property type="match status" value="1"/>
</dbReference>
<accession>A0A9Q9DB32</accession>
<dbReference type="InterPro" id="IPR015853">
    <property type="entry name" value="ABC_transpr_FbpC"/>
</dbReference>
<evidence type="ECO:0000256" key="8">
    <source>
        <dbReference type="ARBA" id="ARBA00023065"/>
    </source>
</evidence>
<dbReference type="RefSeq" id="WP_090295639.1">
    <property type="nucleotide sequence ID" value="NZ_CAXURO020000001.1"/>
</dbReference>
<gene>
    <name evidence="11" type="ORF">NE863_06345</name>
</gene>
<dbReference type="GO" id="GO:0016020">
    <property type="term" value="C:membrane"/>
    <property type="evidence" value="ECO:0007669"/>
    <property type="project" value="InterPro"/>
</dbReference>
<proteinExistence type="inferred from homology"/>
<keyword evidence="8" id="KW-0406">Ion transport</keyword>
<keyword evidence="5" id="KW-0547">Nucleotide-binding</keyword>
<dbReference type="InterPro" id="IPR003593">
    <property type="entry name" value="AAA+_ATPase"/>
</dbReference>
<keyword evidence="6 11" id="KW-0067">ATP-binding</keyword>
<dbReference type="InterPro" id="IPR017871">
    <property type="entry name" value="ABC_transporter-like_CS"/>
</dbReference>
<comment type="similarity">
    <text evidence="1">Belongs to the ABC transporter superfamily.</text>
</comment>
<dbReference type="GO" id="GO:0015697">
    <property type="term" value="P:quaternary ammonium group transport"/>
    <property type="evidence" value="ECO:0007669"/>
    <property type="project" value="UniProtKB-ARBA"/>
</dbReference>
<evidence type="ECO:0000256" key="9">
    <source>
        <dbReference type="ARBA" id="ARBA00023136"/>
    </source>
</evidence>
<dbReference type="GO" id="GO:0016887">
    <property type="term" value="F:ATP hydrolysis activity"/>
    <property type="evidence" value="ECO:0007669"/>
    <property type="project" value="InterPro"/>
</dbReference>
<dbReference type="FunFam" id="3.40.50.300:FF:000425">
    <property type="entry name" value="Probable ABC transporter, ATP-binding subunit"/>
    <property type="match status" value="1"/>
</dbReference>
<dbReference type="SMART" id="SM00382">
    <property type="entry name" value="AAA"/>
    <property type="match status" value="1"/>
</dbReference>
<evidence type="ECO:0000256" key="5">
    <source>
        <dbReference type="ARBA" id="ARBA00022741"/>
    </source>
</evidence>
<dbReference type="Pfam" id="PF00005">
    <property type="entry name" value="ABC_tran"/>
    <property type="match status" value="1"/>
</dbReference>
<feature type="domain" description="ABC transporter" evidence="10">
    <location>
        <begin position="25"/>
        <end position="257"/>
    </location>
</feature>
<dbReference type="Gene3D" id="3.40.50.300">
    <property type="entry name" value="P-loop containing nucleotide triphosphate hydrolases"/>
    <property type="match status" value="1"/>
</dbReference>
<dbReference type="InterPro" id="IPR008995">
    <property type="entry name" value="Mo/tungstate-bd_C_term_dom"/>
</dbReference>
<keyword evidence="7" id="KW-0408">Iron</keyword>
<organism evidence="11 12">
    <name type="scientific">Ensifer adhaerens</name>
    <name type="common">Sinorhizobium morelense</name>
    <dbReference type="NCBI Taxonomy" id="106592"/>
    <lineage>
        <taxon>Bacteria</taxon>
        <taxon>Pseudomonadati</taxon>
        <taxon>Pseudomonadota</taxon>
        <taxon>Alphaproteobacteria</taxon>
        <taxon>Hyphomicrobiales</taxon>
        <taxon>Rhizobiaceae</taxon>
        <taxon>Sinorhizobium/Ensifer group</taxon>
        <taxon>Ensifer</taxon>
    </lineage>
</organism>